<evidence type="ECO:0000256" key="1">
    <source>
        <dbReference type="SAM" id="Phobius"/>
    </source>
</evidence>
<name>A0A814C2I5_9BILA</name>
<dbReference type="EMBL" id="CAJNOO010000407">
    <property type="protein sequence ID" value="CAF0934581.1"/>
    <property type="molecule type" value="Genomic_DNA"/>
</dbReference>
<keyword evidence="1" id="KW-0472">Membrane</keyword>
<dbReference type="OrthoDB" id="10027635at2759"/>
<feature type="transmembrane region" description="Helical" evidence="1">
    <location>
        <begin position="9"/>
        <end position="29"/>
    </location>
</feature>
<reference evidence="2" key="1">
    <citation type="submission" date="2021-02" db="EMBL/GenBank/DDBJ databases">
        <authorList>
            <person name="Nowell W R."/>
        </authorList>
    </citation>
    <scope>NUCLEOTIDE SEQUENCE</scope>
</reference>
<gene>
    <name evidence="4" type="ORF">FNK824_LOCUS22861</name>
    <name evidence="3" type="ORF">OTI717_LOCUS17062</name>
    <name evidence="2" type="ORF">RFH988_LOCUS10727</name>
</gene>
<dbReference type="EMBL" id="CAJOBE010004718">
    <property type="protein sequence ID" value="CAF3944477.1"/>
    <property type="molecule type" value="Genomic_DNA"/>
</dbReference>
<dbReference type="AlphaFoldDB" id="A0A814C2I5"/>
<evidence type="ECO:0000313" key="4">
    <source>
        <dbReference type="EMBL" id="CAF3944477.1"/>
    </source>
</evidence>
<protein>
    <submittedName>
        <fullName evidence="2">Uncharacterized protein</fullName>
    </submittedName>
</protein>
<evidence type="ECO:0000313" key="3">
    <source>
        <dbReference type="EMBL" id="CAF3778603.1"/>
    </source>
</evidence>
<comment type="caution">
    <text evidence="2">The sequence shown here is derived from an EMBL/GenBank/DDBJ whole genome shotgun (WGS) entry which is preliminary data.</text>
</comment>
<keyword evidence="1" id="KW-0812">Transmembrane</keyword>
<dbReference type="Proteomes" id="UP000663874">
    <property type="component" value="Unassembled WGS sequence"/>
</dbReference>
<organism evidence="2 5">
    <name type="scientific">Rotaria sordida</name>
    <dbReference type="NCBI Taxonomy" id="392033"/>
    <lineage>
        <taxon>Eukaryota</taxon>
        <taxon>Metazoa</taxon>
        <taxon>Spiralia</taxon>
        <taxon>Gnathifera</taxon>
        <taxon>Rotifera</taxon>
        <taxon>Eurotatoria</taxon>
        <taxon>Bdelloidea</taxon>
        <taxon>Philodinida</taxon>
        <taxon>Philodinidae</taxon>
        <taxon>Rotaria</taxon>
    </lineage>
</organism>
<sequence length="128" mass="14343">MEAINRRQLPYKTIIVSIIVLILLVLYSLTDNAGENNDEEITVSLCQIHVQIDGSDGFDDRTLLSLLATLKMHDFFIGQPVWGPSNTLLYLCEHRLKIGVKQSILDRELNNAIKNGPISSGRFAWSCA</sequence>
<dbReference type="EMBL" id="CAJOAX010002210">
    <property type="protein sequence ID" value="CAF3778603.1"/>
    <property type="molecule type" value="Genomic_DNA"/>
</dbReference>
<evidence type="ECO:0000313" key="5">
    <source>
        <dbReference type="Proteomes" id="UP000663882"/>
    </source>
</evidence>
<keyword evidence="1" id="KW-1133">Transmembrane helix</keyword>
<dbReference type="Proteomes" id="UP000663882">
    <property type="component" value="Unassembled WGS sequence"/>
</dbReference>
<evidence type="ECO:0000313" key="2">
    <source>
        <dbReference type="EMBL" id="CAF0934581.1"/>
    </source>
</evidence>
<accession>A0A814C2I5</accession>
<proteinExistence type="predicted"/>
<dbReference type="Proteomes" id="UP000663823">
    <property type="component" value="Unassembled WGS sequence"/>
</dbReference>